<keyword evidence="5" id="KW-0408">Iron</keyword>
<dbReference type="SUPFAM" id="SSF48310">
    <property type="entry name" value="Aldehyde ferredoxin oxidoreductase, C-terminal domains"/>
    <property type="match status" value="1"/>
</dbReference>
<keyword evidence="7" id="KW-0812">Transmembrane</keyword>
<feature type="domain" description="Aldehyde ferredoxin oxidoreductase N-terminal" evidence="8">
    <location>
        <begin position="1"/>
        <end position="204"/>
    </location>
</feature>
<dbReference type="InterPro" id="IPR013984">
    <property type="entry name" value="Ald_Fedxn_OxRdtase_dom2"/>
</dbReference>
<dbReference type="InterPro" id="IPR036021">
    <property type="entry name" value="Tungsten_al_ferr_oxy-like_C"/>
</dbReference>
<dbReference type="Gene3D" id="3.60.9.10">
    <property type="entry name" value="Aldehyde ferredoxin oxidoreductase, N-terminal domain"/>
    <property type="match status" value="1"/>
</dbReference>
<dbReference type="InterPro" id="IPR051919">
    <property type="entry name" value="W-dependent_AOR"/>
</dbReference>
<dbReference type="InterPro" id="IPR013983">
    <property type="entry name" value="Ald_Fedxn_OxRdtase_N"/>
</dbReference>
<comment type="similarity">
    <text evidence="2">Belongs to the AOR/FOR family.</text>
</comment>
<evidence type="ECO:0000259" key="8">
    <source>
        <dbReference type="SMART" id="SM00790"/>
    </source>
</evidence>
<evidence type="ECO:0000256" key="3">
    <source>
        <dbReference type="ARBA" id="ARBA00022485"/>
    </source>
</evidence>
<evidence type="ECO:0000256" key="2">
    <source>
        <dbReference type="ARBA" id="ARBA00011032"/>
    </source>
</evidence>
<feature type="transmembrane region" description="Helical" evidence="7">
    <location>
        <begin position="430"/>
        <end position="452"/>
    </location>
</feature>
<dbReference type="RefSeq" id="WP_350344611.1">
    <property type="nucleotide sequence ID" value="NZ_CP158367.1"/>
</dbReference>
<organism evidence="9">
    <name type="scientific">Proteinivorax tanatarense</name>
    <dbReference type="NCBI Taxonomy" id="1260629"/>
    <lineage>
        <taxon>Bacteria</taxon>
        <taxon>Bacillati</taxon>
        <taxon>Bacillota</taxon>
        <taxon>Clostridia</taxon>
        <taxon>Eubacteriales</taxon>
        <taxon>Proteinivoracaceae</taxon>
        <taxon>Proteinivorax</taxon>
    </lineage>
</organism>
<dbReference type="GO" id="GO:0046872">
    <property type="term" value="F:metal ion binding"/>
    <property type="evidence" value="ECO:0007669"/>
    <property type="project" value="UniProtKB-KW"/>
</dbReference>
<dbReference type="GO" id="GO:0009055">
    <property type="term" value="F:electron transfer activity"/>
    <property type="evidence" value="ECO:0007669"/>
    <property type="project" value="InterPro"/>
</dbReference>
<dbReference type="InterPro" id="IPR001203">
    <property type="entry name" value="OxRdtase_Ald_Fedxn_C"/>
</dbReference>
<dbReference type="Pfam" id="PF02730">
    <property type="entry name" value="AFOR_N"/>
    <property type="match status" value="1"/>
</dbReference>
<comment type="cofactor">
    <cofactor evidence="1">
        <name>[4Fe-4S] cluster</name>
        <dbReference type="ChEBI" id="CHEBI:49883"/>
    </cofactor>
</comment>
<keyword evidence="6" id="KW-0411">Iron-sulfur</keyword>
<dbReference type="SMART" id="SM00790">
    <property type="entry name" value="AFOR_N"/>
    <property type="match status" value="1"/>
</dbReference>
<keyword evidence="7" id="KW-1133">Transmembrane helix</keyword>
<dbReference type="GO" id="GO:0016625">
    <property type="term" value="F:oxidoreductase activity, acting on the aldehyde or oxo group of donors, iron-sulfur protein as acceptor"/>
    <property type="evidence" value="ECO:0007669"/>
    <property type="project" value="InterPro"/>
</dbReference>
<evidence type="ECO:0000256" key="5">
    <source>
        <dbReference type="ARBA" id="ARBA00023004"/>
    </source>
</evidence>
<reference evidence="9" key="1">
    <citation type="journal article" date="2013" name="Extremophiles">
        <title>Proteinivorax tanatarense gen. nov., sp. nov., an anaerobic, haloalkaliphilic, proteolytic bacterium isolated from a decaying algal bloom, and proposal of Proteinivoraceae fam. nov.</title>
        <authorList>
            <person name="Kevbrin V."/>
            <person name="Boltyanskaya Y."/>
            <person name="Zhilina T."/>
            <person name="Kolganova T."/>
            <person name="Lavrentjeva E."/>
            <person name="Kuznetsov B."/>
        </authorList>
    </citation>
    <scope>NUCLEOTIDE SEQUENCE</scope>
    <source>
        <strain evidence="9">Z-910T</strain>
    </source>
</reference>
<evidence type="ECO:0000256" key="1">
    <source>
        <dbReference type="ARBA" id="ARBA00001966"/>
    </source>
</evidence>
<keyword evidence="7" id="KW-0472">Membrane</keyword>
<protein>
    <submittedName>
        <fullName evidence="9">Aldehyde ferredoxin oxidoreductase N-terminal domain-containing protein</fullName>
    </submittedName>
</protein>
<keyword evidence="3" id="KW-0004">4Fe-4S</keyword>
<dbReference type="Gene3D" id="1.10.569.10">
    <property type="entry name" value="Aldehyde Ferredoxin Oxidoreductase Protein, subunit A, domain 2"/>
    <property type="match status" value="1"/>
</dbReference>
<accession>A0AAU7VP98</accession>
<reference evidence="9" key="2">
    <citation type="submission" date="2024-06" db="EMBL/GenBank/DDBJ databases">
        <authorList>
            <person name="Petrova K.O."/>
            <person name="Toshchakov S.V."/>
            <person name="Boltjanskaja Y.V."/>
            <person name="Kevbrin V."/>
        </authorList>
    </citation>
    <scope>NUCLEOTIDE SEQUENCE</scope>
    <source>
        <strain evidence="9">Z-910T</strain>
    </source>
</reference>
<evidence type="ECO:0000256" key="6">
    <source>
        <dbReference type="ARBA" id="ARBA00023014"/>
    </source>
</evidence>
<dbReference type="PANTHER" id="PTHR30038:SF0">
    <property type="entry name" value="TUNGSTEN-CONTAINING ALDEHYDE FERREDOXIN OXIDOREDUCTASE"/>
    <property type="match status" value="1"/>
</dbReference>
<dbReference type="SUPFAM" id="SSF56228">
    <property type="entry name" value="Aldehyde ferredoxin oxidoreductase, N-terminal domain"/>
    <property type="match status" value="1"/>
</dbReference>
<keyword evidence="4" id="KW-0479">Metal-binding</keyword>
<dbReference type="InterPro" id="IPR036503">
    <property type="entry name" value="Ald_Fedxn_OxRdtase_N_sf"/>
</dbReference>
<evidence type="ECO:0000256" key="7">
    <source>
        <dbReference type="SAM" id="Phobius"/>
    </source>
</evidence>
<gene>
    <name evidence="9" type="ORF">PRVXT_001037</name>
</gene>
<name>A0AAU7VP98_9FIRM</name>
<evidence type="ECO:0000256" key="4">
    <source>
        <dbReference type="ARBA" id="ARBA00022723"/>
    </source>
</evidence>
<proteinExistence type="inferred from homology"/>
<dbReference type="EMBL" id="CP158367">
    <property type="protein sequence ID" value="XBX75876.1"/>
    <property type="molecule type" value="Genomic_DNA"/>
</dbReference>
<dbReference type="Pfam" id="PF01314">
    <property type="entry name" value="AFOR_C"/>
    <property type="match status" value="1"/>
</dbReference>
<sequence>MNKIVFVDLSNKKVSIRYIKDQDVLRSGRKFAECYINDNIKQNTKYLSEENFIVISPGLLTGTLAPCTGRLSISTKTNDDIKTINIAGPIAQKIASLDIKAIVITGKCLKGTSVLHVNENGVSLNNISETEYGEVEKTIDFLQNKWGKETSVLGIGPAGEHILPIGSLFNSYPNGTPKYHCTRGKIGDLFGYKGLKAIAVTTKKHFGADISDEDNFKQLTKKISKVITEHPVCGKALPAFGSITLIELMKDKNKFLQKLSSNNNKETIEKNINTKINKNCAPNCVIGCLNKHSEKTGYIYSSPAESEAVAACKNLFAIDDTSFVSAIHRECFEFGMDTIEFLFSCKMLSEVTGEKKITKAKIKDYLAEVKELTLVGRVLASTTKGIHNLYVGRKDVVKLVTRSAKVEEENFKIKIPTKPDELSDISDLHYLYGFMLVMESLGICLFTSFAILDDKKGLTLINDLVNAKTGQNYKEAELIYKALNTYNNDVPEFVKVLYRYYGEENENRV</sequence>
<evidence type="ECO:0000313" key="9">
    <source>
        <dbReference type="EMBL" id="XBX75876.1"/>
    </source>
</evidence>
<dbReference type="AlphaFoldDB" id="A0AAU7VP98"/>
<dbReference type="GO" id="GO:0051539">
    <property type="term" value="F:4 iron, 4 sulfur cluster binding"/>
    <property type="evidence" value="ECO:0007669"/>
    <property type="project" value="UniProtKB-KW"/>
</dbReference>
<dbReference type="PANTHER" id="PTHR30038">
    <property type="entry name" value="ALDEHYDE FERREDOXIN OXIDOREDUCTASE"/>
    <property type="match status" value="1"/>
</dbReference>